<sequence length="206" mass="23376">MSIDSRIYNTAVPTLFHPDLHKRNIFMSEDDSSTITGIIDWQSSSVEPAFWYADEVPDFATCPSSSGSPAQKEDKSDLCAEVYKKDGASAFRHELIQTLKDWQTLGFSGSYPLSMPIPEDTDLHQKEYKHFEAAQNLKHDLSNLLDTTSDGWVPTEDWEAAKTENRAMFSGMLQAVLENKDPDKDKPIRNKGDLREIWPFDLPEES</sequence>
<dbReference type="PANTHER" id="PTHR36091:SF1">
    <property type="entry name" value="ALTERED INHERITANCE OF MITOCHONDRIA PROTEIN 9, MITOCHONDRIAL"/>
    <property type="match status" value="1"/>
</dbReference>
<evidence type="ECO:0000313" key="8">
    <source>
        <dbReference type="Proteomes" id="UP001216150"/>
    </source>
</evidence>
<dbReference type="Gene3D" id="3.90.1200.10">
    <property type="match status" value="1"/>
</dbReference>
<comment type="subcellular location">
    <subcellularLocation>
        <location evidence="1">Mitochondrion</location>
    </subcellularLocation>
</comment>
<keyword evidence="5" id="KW-0496">Mitochondrion</keyword>
<organism evidence="7 8">
    <name type="scientific">Penicillium hetheringtonii</name>
    <dbReference type="NCBI Taxonomy" id="911720"/>
    <lineage>
        <taxon>Eukaryota</taxon>
        <taxon>Fungi</taxon>
        <taxon>Dikarya</taxon>
        <taxon>Ascomycota</taxon>
        <taxon>Pezizomycotina</taxon>
        <taxon>Eurotiomycetes</taxon>
        <taxon>Eurotiomycetidae</taxon>
        <taxon>Eurotiales</taxon>
        <taxon>Aspergillaceae</taxon>
        <taxon>Penicillium</taxon>
    </lineage>
</organism>
<keyword evidence="8" id="KW-1185">Reference proteome</keyword>
<dbReference type="EMBL" id="JAQJAC010000001">
    <property type="protein sequence ID" value="KAJ5600729.1"/>
    <property type="molecule type" value="Genomic_DNA"/>
</dbReference>
<comment type="caution">
    <text evidence="7">The sequence shown here is derived from an EMBL/GenBank/DDBJ whole genome shotgun (WGS) entry which is preliminary data.</text>
</comment>
<evidence type="ECO:0000256" key="2">
    <source>
        <dbReference type="ARBA" id="ARBA00005543"/>
    </source>
</evidence>
<dbReference type="PANTHER" id="PTHR36091">
    <property type="entry name" value="ALTERED INHERITANCE OF MITOCHONDRIA PROTEIN 9, MITOCHONDRIAL"/>
    <property type="match status" value="1"/>
</dbReference>
<evidence type="ECO:0000256" key="1">
    <source>
        <dbReference type="ARBA" id="ARBA00004173"/>
    </source>
</evidence>
<reference evidence="7 8" key="1">
    <citation type="journal article" date="2023" name="IMA Fungus">
        <title>Comparative genomic study of the Penicillium genus elucidates a diverse pangenome and 15 lateral gene transfer events.</title>
        <authorList>
            <person name="Petersen C."/>
            <person name="Sorensen T."/>
            <person name="Nielsen M.R."/>
            <person name="Sondergaard T.E."/>
            <person name="Sorensen J.L."/>
            <person name="Fitzpatrick D.A."/>
            <person name="Frisvad J.C."/>
            <person name="Nielsen K.L."/>
        </authorList>
    </citation>
    <scope>NUCLEOTIDE SEQUENCE [LARGE SCALE GENOMIC DNA]</scope>
    <source>
        <strain evidence="7 8">IBT 29057</strain>
    </source>
</reference>
<dbReference type="InterPro" id="IPR011009">
    <property type="entry name" value="Kinase-like_dom_sf"/>
</dbReference>
<accession>A0AAD6E5A2</accession>
<evidence type="ECO:0000256" key="6">
    <source>
        <dbReference type="ARBA" id="ARBA00031849"/>
    </source>
</evidence>
<proteinExistence type="inferred from homology"/>
<dbReference type="Proteomes" id="UP001216150">
    <property type="component" value="Unassembled WGS sequence"/>
</dbReference>
<comment type="similarity">
    <text evidence="2">Belongs to the AIM9 family.</text>
</comment>
<dbReference type="GO" id="GO:0005739">
    <property type="term" value="C:mitochondrion"/>
    <property type="evidence" value="ECO:0007669"/>
    <property type="project" value="UniProtKB-SubCell"/>
</dbReference>
<evidence type="ECO:0000256" key="3">
    <source>
        <dbReference type="ARBA" id="ARBA00016197"/>
    </source>
</evidence>
<keyword evidence="4" id="KW-0809">Transit peptide</keyword>
<dbReference type="SUPFAM" id="SSF56112">
    <property type="entry name" value="Protein kinase-like (PK-like)"/>
    <property type="match status" value="1"/>
</dbReference>
<gene>
    <name evidence="7" type="ORF">N7450_001796</name>
</gene>
<dbReference type="AlphaFoldDB" id="A0AAD6E5A2"/>
<evidence type="ECO:0000313" key="7">
    <source>
        <dbReference type="EMBL" id="KAJ5600729.1"/>
    </source>
</evidence>
<name>A0AAD6E5A2_9EURO</name>
<evidence type="ECO:0000256" key="5">
    <source>
        <dbReference type="ARBA" id="ARBA00023128"/>
    </source>
</evidence>
<protein>
    <recommendedName>
        <fullName evidence="3">Altered inheritance of mitochondria protein 9, mitochondrial</fullName>
    </recommendedName>
    <alternativeName>
        <fullName evidence="6">Found in mitochondrial proteome protein 29</fullName>
    </alternativeName>
</protein>
<dbReference type="InterPro" id="IPR051035">
    <property type="entry name" value="Mito_inheritance_9"/>
</dbReference>
<evidence type="ECO:0000256" key="4">
    <source>
        <dbReference type="ARBA" id="ARBA00022946"/>
    </source>
</evidence>